<feature type="compositionally biased region" description="Polar residues" evidence="2">
    <location>
        <begin position="251"/>
        <end position="260"/>
    </location>
</feature>
<protein>
    <submittedName>
        <fullName evidence="4 5">Uncharacterized protein</fullName>
    </submittedName>
</protein>
<keyword evidence="1" id="KW-0802">TPR repeat</keyword>
<dbReference type="EnsemblPlants" id="Pp3c11_16900V3.2">
    <property type="protein sequence ID" value="Pp3c11_16900V3.2"/>
    <property type="gene ID" value="Pp3c11_16900"/>
</dbReference>
<feature type="transmembrane region" description="Helical" evidence="3">
    <location>
        <begin position="508"/>
        <end position="528"/>
    </location>
</feature>
<evidence type="ECO:0000256" key="1">
    <source>
        <dbReference type="PROSITE-ProRule" id="PRU00339"/>
    </source>
</evidence>
<dbReference type="OrthoDB" id="245563at2759"/>
<dbReference type="STRING" id="3218.A0A2K1JUZ2"/>
<dbReference type="GeneID" id="112288687"/>
<dbReference type="SMART" id="SM00028">
    <property type="entry name" value="TPR"/>
    <property type="match status" value="3"/>
</dbReference>
<feature type="compositionally biased region" description="Polar residues" evidence="2">
    <location>
        <begin position="406"/>
        <end position="416"/>
    </location>
</feature>
<dbReference type="InterPro" id="IPR019734">
    <property type="entry name" value="TPR_rpt"/>
</dbReference>
<dbReference type="KEGG" id="ppp:112288687"/>
<name>A0A2K1JUZ2_PHYPA</name>
<sequence>MFDPEVLRLAQEQMSRLRPEDLQRMQQQMMSNPGLLRMASEGMKNIRPEDLKFAAQQMRNIPPDEIADMSSRVARATPEELAAMQSQSAAQRAYVLQGSQSLKNQGNQLHGIGKYTEAAEKYLRAKNNLVGHTSREARDLELSCSLNLMSCYLKTKQFVDVVTFGSEVLARDPSNLKALYRRGQAYKELGQFKLAVPDLRRALELSPDDETIANVYSVAKEALDAQGGDEELSLDGPIIEEVHDEEAEKSMSGNDTQPLESTDDRAKEHSNMPNCEASTATSNSVPVMPNTAAFGDTLSALKQNPEMLRNMHSVMSTMSPDTIAAMSGGQMSPEMVKFATNMMKQLSPEDMERMVNLASTSQMPMPGGAPPNITTDTSSAIPSTSRSASDTATSGLQITPDASFRSGVQTPGTNMPSMADFSPEMREQMRKQMKDPAMKQVMADMMKTMTPEMMTNMSEQLGMKLSHEQAIQAQQAMASLSPETLDRMMLWAERAQKATHQARRAKNWLLGRSGLILALVMLVVAVILHRLGYIGS</sequence>
<evidence type="ECO:0000256" key="3">
    <source>
        <dbReference type="SAM" id="Phobius"/>
    </source>
</evidence>
<accession>A0A2K1JUZ2</accession>
<dbReference type="InterPro" id="IPR011990">
    <property type="entry name" value="TPR-like_helical_dom_sf"/>
</dbReference>
<dbReference type="AlphaFoldDB" id="A0A2K1JUZ2"/>
<dbReference type="PANTHER" id="PTHR48313">
    <property type="entry name" value="TPR_REGION DOMAIN-CONTAINING PROTEIN"/>
    <property type="match status" value="1"/>
</dbReference>
<evidence type="ECO:0000256" key="2">
    <source>
        <dbReference type="SAM" id="MobiDB-lite"/>
    </source>
</evidence>
<feature type="region of interest" description="Disordered" evidence="2">
    <location>
        <begin position="364"/>
        <end position="420"/>
    </location>
</feature>
<keyword evidence="3" id="KW-1133">Transmembrane helix</keyword>
<dbReference type="OMA" id="RWADKIQ"/>
<dbReference type="Gramene" id="Pp3c11_16900V3.1">
    <property type="protein sequence ID" value="Pp3c11_16900V3.1"/>
    <property type="gene ID" value="Pp3c11_16900"/>
</dbReference>
<keyword evidence="3" id="KW-0812">Transmembrane</keyword>
<dbReference type="PROSITE" id="PS50005">
    <property type="entry name" value="TPR"/>
    <property type="match status" value="1"/>
</dbReference>
<dbReference type="PaxDb" id="3218-PP1S80_155V6.1"/>
<keyword evidence="6" id="KW-1185">Reference proteome</keyword>
<dbReference type="PROSITE" id="PS50293">
    <property type="entry name" value="TPR_REGION"/>
    <property type="match status" value="1"/>
</dbReference>
<evidence type="ECO:0000313" key="4">
    <source>
        <dbReference type="EMBL" id="PNR45341.1"/>
    </source>
</evidence>
<dbReference type="Gramene" id="Pp3c11_16900V3.2">
    <property type="protein sequence ID" value="Pp3c11_16900V3.2"/>
    <property type="gene ID" value="Pp3c11_16900"/>
</dbReference>
<feature type="repeat" description="TPR" evidence="1">
    <location>
        <begin position="176"/>
        <end position="209"/>
    </location>
</feature>
<dbReference type="EnsemblPlants" id="Pp3c11_16900V3.1">
    <property type="protein sequence ID" value="Pp3c11_16900V3.1"/>
    <property type="gene ID" value="Pp3c11_16900"/>
</dbReference>
<evidence type="ECO:0000313" key="5">
    <source>
        <dbReference type="EnsemblPlants" id="Pp3c11_16900V3.1"/>
    </source>
</evidence>
<feature type="compositionally biased region" description="Low complexity" evidence="2">
    <location>
        <begin position="377"/>
        <end position="394"/>
    </location>
</feature>
<dbReference type="Pfam" id="PF00515">
    <property type="entry name" value="TPR_1"/>
    <property type="match status" value="1"/>
</dbReference>
<dbReference type="EMBL" id="ABEU02000011">
    <property type="protein sequence ID" value="PNR45341.1"/>
    <property type="molecule type" value="Genomic_DNA"/>
</dbReference>
<reference evidence="4 6" key="1">
    <citation type="journal article" date="2008" name="Science">
        <title>The Physcomitrella genome reveals evolutionary insights into the conquest of land by plants.</title>
        <authorList>
            <person name="Rensing S."/>
            <person name="Lang D."/>
            <person name="Zimmer A."/>
            <person name="Terry A."/>
            <person name="Salamov A."/>
            <person name="Shapiro H."/>
            <person name="Nishiyama T."/>
            <person name="Perroud P.-F."/>
            <person name="Lindquist E."/>
            <person name="Kamisugi Y."/>
            <person name="Tanahashi T."/>
            <person name="Sakakibara K."/>
            <person name="Fujita T."/>
            <person name="Oishi K."/>
            <person name="Shin-I T."/>
            <person name="Kuroki Y."/>
            <person name="Toyoda A."/>
            <person name="Suzuki Y."/>
            <person name="Hashimoto A."/>
            <person name="Yamaguchi K."/>
            <person name="Sugano A."/>
            <person name="Kohara Y."/>
            <person name="Fujiyama A."/>
            <person name="Anterola A."/>
            <person name="Aoki S."/>
            <person name="Ashton N."/>
            <person name="Barbazuk W.B."/>
            <person name="Barker E."/>
            <person name="Bennetzen J."/>
            <person name="Bezanilla M."/>
            <person name="Blankenship R."/>
            <person name="Cho S.H."/>
            <person name="Dutcher S."/>
            <person name="Estelle M."/>
            <person name="Fawcett J.A."/>
            <person name="Gundlach H."/>
            <person name="Hanada K."/>
            <person name="Heyl A."/>
            <person name="Hicks K.A."/>
            <person name="Hugh J."/>
            <person name="Lohr M."/>
            <person name="Mayer K."/>
            <person name="Melkozernov A."/>
            <person name="Murata T."/>
            <person name="Nelson D."/>
            <person name="Pils B."/>
            <person name="Prigge M."/>
            <person name="Reiss B."/>
            <person name="Renner T."/>
            <person name="Rombauts S."/>
            <person name="Rushton P."/>
            <person name="Sanderfoot A."/>
            <person name="Schween G."/>
            <person name="Shiu S.-H."/>
            <person name="Stueber K."/>
            <person name="Theodoulou F.L."/>
            <person name="Tu H."/>
            <person name="Van de Peer Y."/>
            <person name="Verrier P.J."/>
            <person name="Waters E."/>
            <person name="Wood A."/>
            <person name="Yang L."/>
            <person name="Cove D."/>
            <person name="Cuming A."/>
            <person name="Hasebe M."/>
            <person name="Lucas S."/>
            <person name="Mishler D.B."/>
            <person name="Reski R."/>
            <person name="Grigoriev I."/>
            <person name="Quatrano R.S."/>
            <person name="Boore J.L."/>
        </authorList>
    </citation>
    <scope>NUCLEOTIDE SEQUENCE [LARGE SCALE GENOMIC DNA]</scope>
    <source>
        <strain evidence="5 6">cv. Gransden 2004</strain>
    </source>
</reference>
<dbReference type="RefSeq" id="XP_024388925.1">
    <property type="nucleotide sequence ID" value="XM_024533157.2"/>
</dbReference>
<gene>
    <name evidence="5" type="primary">LOC112288687</name>
    <name evidence="4" type="ORF">PHYPA_015112</name>
</gene>
<evidence type="ECO:0000313" key="6">
    <source>
        <dbReference type="Proteomes" id="UP000006727"/>
    </source>
</evidence>
<feature type="region of interest" description="Disordered" evidence="2">
    <location>
        <begin position="245"/>
        <end position="288"/>
    </location>
</feature>
<dbReference type="PANTHER" id="PTHR48313:SF1">
    <property type="entry name" value="OUTER ENVELOPE PROTEIN 61"/>
    <property type="match status" value="1"/>
</dbReference>
<dbReference type="FunCoup" id="A0A2K1JUZ2">
    <property type="interactions" value="3152"/>
</dbReference>
<feature type="compositionally biased region" description="Polar residues" evidence="2">
    <location>
        <begin position="271"/>
        <end position="285"/>
    </location>
</feature>
<dbReference type="Gene3D" id="1.25.40.10">
    <property type="entry name" value="Tetratricopeptide repeat domain"/>
    <property type="match status" value="1"/>
</dbReference>
<dbReference type="SUPFAM" id="SSF48452">
    <property type="entry name" value="TPR-like"/>
    <property type="match status" value="1"/>
</dbReference>
<organism evidence="4">
    <name type="scientific">Physcomitrium patens</name>
    <name type="common">Spreading-leaved earth moss</name>
    <name type="synonym">Physcomitrella patens</name>
    <dbReference type="NCBI Taxonomy" id="3218"/>
    <lineage>
        <taxon>Eukaryota</taxon>
        <taxon>Viridiplantae</taxon>
        <taxon>Streptophyta</taxon>
        <taxon>Embryophyta</taxon>
        <taxon>Bryophyta</taxon>
        <taxon>Bryophytina</taxon>
        <taxon>Bryopsida</taxon>
        <taxon>Funariidae</taxon>
        <taxon>Funariales</taxon>
        <taxon>Funariaceae</taxon>
        <taxon>Physcomitrium</taxon>
    </lineage>
</organism>
<reference evidence="5" key="3">
    <citation type="submission" date="2020-12" db="UniProtKB">
        <authorList>
            <consortium name="EnsemblPlants"/>
        </authorList>
    </citation>
    <scope>IDENTIFICATION</scope>
</reference>
<reference evidence="4 6" key="2">
    <citation type="journal article" date="2018" name="Plant J.">
        <title>The Physcomitrella patens chromosome-scale assembly reveals moss genome structure and evolution.</title>
        <authorList>
            <person name="Lang D."/>
            <person name="Ullrich K.K."/>
            <person name="Murat F."/>
            <person name="Fuchs J."/>
            <person name="Jenkins J."/>
            <person name="Haas F.B."/>
            <person name="Piednoel M."/>
            <person name="Gundlach H."/>
            <person name="Van Bel M."/>
            <person name="Meyberg R."/>
            <person name="Vives C."/>
            <person name="Morata J."/>
            <person name="Symeonidi A."/>
            <person name="Hiss M."/>
            <person name="Muchero W."/>
            <person name="Kamisugi Y."/>
            <person name="Saleh O."/>
            <person name="Blanc G."/>
            <person name="Decker E.L."/>
            <person name="van Gessel N."/>
            <person name="Grimwood J."/>
            <person name="Hayes R.D."/>
            <person name="Graham S.W."/>
            <person name="Gunter L.E."/>
            <person name="McDaniel S.F."/>
            <person name="Hoernstein S.N.W."/>
            <person name="Larsson A."/>
            <person name="Li F.W."/>
            <person name="Perroud P.F."/>
            <person name="Phillips J."/>
            <person name="Ranjan P."/>
            <person name="Rokshar D.S."/>
            <person name="Rothfels C.J."/>
            <person name="Schneider L."/>
            <person name="Shu S."/>
            <person name="Stevenson D.W."/>
            <person name="Thummler F."/>
            <person name="Tillich M."/>
            <person name="Villarreal Aguilar J.C."/>
            <person name="Widiez T."/>
            <person name="Wong G.K."/>
            <person name="Wymore A."/>
            <person name="Zhang Y."/>
            <person name="Zimmer A.D."/>
            <person name="Quatrano R.S."/>
            <person name="Mayer K.F.X."/>
            <person name="Goodstein D."/>
            <person name="Casacuberta J.M."/>
            <person name="Vandepoele K."/>
            <person name="Reski R."/>
            <person name="Cuming A.C."/>
            <person name="Tuskan G.A."/>
            <person name="Maumus F."/>
            <person name="Salse J."/>
            <person name="Schmutz J."/>
            <person name="Rensing S.A."/>
        </authorList>
    </citation>
    <scope>NUCLEOTIDE SEQUENCE [LARGE SCALE GENOMIC DNA]</scope>
    <source>
        <strain evidence="5 6">cv. Gransden 2004</strain>
    </source>
</reference>
<proteinExistence type="predicted"/>
<keyword evidence="3" id="KW-0472">Membrane</keyword>
<dbReference type="Proteomes" id="UP000006727">
    <property type="component" value="Chromosome 11"/>
</dbReference>